<feature type="compositionally biased region" description="Acidic residues" evidence="1">
    <location>
        <begin position="147"/>
        <end position="156"/>
    </location>
</feature>
<reference evidence="3 6" key="4">
    <citation type="journal article" date="2014" name="BMC Genomics">
        <title>An improved genome release (version Mt4.0) for the model legume Medicago truncatula.</title>
        <authorList>
            <person name="Tang H."/>
            <person name="Krishnakumar V."/>
            <person name="Bidwell S."/>
            <person name="Rosen B."/>
            <person name="Chan A."/>
            <person name="Zhou S."/>
            <person name="Gentzbittel L."/>
            <person name="Childs K.L."/>
            <person name="Yandell M."/>
            <person name="Gundlach H."/>
            <person name="Mayer K.F."/>
            <person name="Schwartz D.C."/>
            <person name="Town C.D."/>
        </authorList>
    </citation>
    <scope>GENOME REANNOTATION</scope>
    <source>
        <strain evidence="5 6">cv. Jemalong A17</strain>
    </source>
</reference>
<feature type="compositionally biased region" description="Basic and acidic residues" evidence="1">
    <location>
        <begin position="130"/>
        <end position="140"/>
    </location>
</feature>
<evidence type="ECO:0000313" key="6">
    <source>
        <dbReference type="Proteomes" id="UP000002051"/>
    </source>
</evidence>
<organism evidence="2">
    <name type="scientific">Medicago truncatula</name>
    <name type="common">Barrel medic</name>
    <name type="synonym">Medicago tribuloides</name>
    <dbReference type="NCBI Taxonomy" id="3880"/>
    <lineage>
        <taxon>Eukaryota</taxon>
        <taxon>Viridiplantae</taxon>
        <taxon>Streptophyta</taxon>
        <taxon>Embryophyta</taxon>
        <taxon>Tracheophyta</taxon>
        <taxon>Spermatophyta</taxon>
        <taxon>Magnoliopsida</taxon>
        <taxon>eudicotyledons</taxon>
        <taxon>Gunneridae</taxon>
        <taxon>Pentapetalae</taxon>
        <taxon>rosids</taxon>
        <taxon>fabids</taxon>
        <taxon>Fabales</taxon>
        <taxon>Fabaceae</taxon>
        <taxon>Papilionoideae</taxon>
        <taxon>50 kb inversion clade</taxon>
        <taxon>NPAAA clade</taxon>
        <taxon>Hologalegina</taxon>
        <taxon>IRL clade</taxon>
        <taxon>Trifolieae</taxon>
        <taxon>Medicago</taxon>
    </lineage>
</organism>
<reference evidence="2" key="1">
    <citation type="submission" date="2004-11" db="EMBL/GenBank/DDBJ databases">
        <authorList>
            <person name="Town C.D."/>
        </authorList>
    </citation>
    <scope>NUCLEOTIDE SEQUENCE</scope>
</reference>
<dbReference type="eggNOG" id="ENOG502S49R">
    <property type="taxonomic scope" value="Eukaryota"/>
</dbReference>
<dbReference type="Gramene" id="rna41502">
    <property type="protein sequence ID" value="RHN46960.1"/>
    <property type="gene ID" value="gene41502"/>
</dbReference>
<feature type="region of interest" description="Disordered" evidence="1">
    <location>
        <begin position="1"/>
        <end position="58"/>
    </location>
</feature>
<reference evidence="4" key="6">
    <citation type="journal article" date="2018" name="Nat. Plants">
        <title>Whole-genome landscape of Medicago truncatula symbiotic genes.</title>
        <authorList>
            <person name="Pecrix Y."/>
            <person name="Gamas P."/>
            <person name="Carrere S."/>
        </authorList>
    </citation>
    <scope>NUCLEOTIDE SEQUENCE</scope>
    <source>
        <tissue evidence="4">Leaves</tissue>
    </source>
</reference>
<accession>Q2HTJ3</accession>
<protein>
    <submittedName>
        <fullName evidence="3">DUF3245 family protein</fullName>
    </submittedName>
</protein>
<feature type="region of interest" description="Disordered" evidence="1">
    <location>
        <begin position="78"/>
        <end position="106"/>
    </location>
</feature>
<gene>
    <name evidence="5" type="primary">11435596</name>
    <name evidence="3" type="ordered locus">MTR_7g077710</name>
    <name evidence="2" type="ORF">MtrDRAFT_AC150440g18v2</name>
    <name evidence="4" type="ORF">MtrunA17_Chr7g0247791</name>
</gene>
<dbReference type="Pfam" id="PF11595">
    <property type="entry name" value="DUF3245"/>
    <property type="match status" value="1"/>
</dbReference>
<dbReference type="EnsemblPlants" id="AES80182">
    <property type="protein sequence ID" value="AES80182"/>
    <property type="gene ID" value="MTR_7g077710"/>
</dbReference>
<feature type="compositionally biased region" description="Polar residues" evidence="1">
    <location>
        <begin position="78"/>
        <end position="90"/>
    </location>
</feature>
<dbReference type="PANTHER" id="PTHR35741:SF1">
    <property type="entry name" value="FACTOR CWC22-LIKE PROTEIN, PUTATIVE (DUF3245)-RELATED"/>
    <property type="match status" value="1"/>
</dbReference>
<dbReference type="STRING" id="3880.Q2HTJ3"/>
<dbReference type="Proteomes" id="UP000002051">
    <property type="component" value="Unassembled WGS sequence"/>
</dbReference>
<reference evidence="5" key="5">
    <citation type="submission" date="2015-04" db="UniProtKB">
        <authorList>
            <consortium name="EnsemblPlants"/>
        </authorList>
    </citation>
    <scope>IDENTIFICATION</scope>
    <source>
        <strain evidence="5">cv. Jemalong A17</strain>
    </source>
</reference>
<evidence type="ECO:0000313" key="3">
    <source>
        <dbReference type="EMBL" id="AES80182.1"/>
    </source>
</evidence>
<proteinExistence type="predicted"/>
<dbReference type="EMBL" id="AC150440">
    <property type="protein sequence ID" value="ABD32833.1"/>
    <property type="molecule type" value="Genomic_DNA"/>
</dbReference>
<evidence type="ECO:0000256" key="1">
    <source>
        <dbReference type="SAM" id="MobiDB-lite"/>
    </source>
</evidence>
<evidence type="ECO:0000313" key="5">
    <source>
        <dbReference type="EnsemblPlants" id="AES80182"/>
    </source>
</evidence>
<feature type="region of interest" description="Disordered" evidence="1">
    <location>
        <begin position="130"/>
        <end position="183"/>
    </location>
</feature>
<dbReference type="EMBL" id="PSQE01000007">
    <property type="protein sequence ID" value="RHN46960.1"/>
    <property type="molecule type" value="Genomic_DNA"/>
</dbReference>
<feature type="compositionally biased region" description="Polar residues" evidence="1">
    <location>
        <begin position="8"/>
        <end position="19"/>
    </location>
</feature>
<evidence type="ECO:0000313" key="2">
    <source>
        <dbReference type="EMBL" id="ABD32833.1"/>
    </source>
</evidence>
<name>Q2HTJ3_MEDTR</name>
<dbReference type="AlphaFoldDB" id="Q2HTJ3"/>
<dbReference type="Proteomes" id="UP000265566">
    <property type="component" value="Chromosome 7"/>
</dbReference>
<sequence length="183" mass="19703">MQRYHAGSCTSAVNNNTIGGPSARDIGRIDSSSLPPNFPVSSRKLEMSVTENPKKTDAPPIVKLNKALKLAEVWVKNMSGSAGDETTNVDTEGRPQRLGLGAKVPRQSNVVLSDDPVERRLHSKLAAEKRKAANIAKDEGTNSCGVLDDDDEDNEDESRTNAFAKRKAPAPVTLSIPGNKKQK</sequence>
<dbReference type="KEGG" id="mtr:11435596"/>
<dbReference type="PaxDb" id="3880-AES80182"/>
<dbReference type="HOGENOM" id="CLU_115621_0_0_1"/>
<evidence type="ECO:0000313" key="4">
    <source>
        <dbReference type="EMBL" id="RHN46960.1"/>
    </source>
</evidence>
<reference evidence="2" key="2">
    <citation type="submission" date="2007-03" db="EMBL/GenBank/DDBJ databases">
        <authorList>
            <consortium name="The International Medicago Genome Annotation Group"/>
        </authorList>
    </citation>
    <scope>NUCLEOTIDE SEQUENCE</scope>
</reference>
<dbReference type="OrthoDB" id="1908779at2759"/>
<keyword evidence="6" id="KW-1185">Reference proteome</keyword>
<reference evidence="3 6" key="3">
    <citation type="journal article" date="2011" name="Nature">
        <title>The Medicago genome provides insight into the evolution of rhizobial symbioses.</title>
        <authorList>
            <person name="Young N.D."/>
            <person name="Debelle F."/>
            <person name="Oldroyd G.E."/>
            <person name="Geurts R."/>
            <person name="Cannon S.B."/>
            <person name="Udvardi M.K."/>
            <person name="Benedito V.A."/>
            <person name="Mayer K.F."/>
            <person name="Gouzy J."/>
            <person name="Schoof H."/>
            <person name="Van de Peer Y."/>
            <person name="Proost S."/>
            <person name="Cook D.R."/>
            <person name="Meyers B.C."/>
            <person name="Spannagl M."/>
            <person name="Cheung F."/>
            <person name="De Mita S."/>
            <person name="Krishnakumar V."/>
            <person name="Gundlach H."/>
            <person name="Zhou S."/>
            <person name="Mudge J."/>
            <person name="Bharti A.K."/>
            <person name="Murray J.D."/>
            <person name="Naoumkina M.A."/>
            <person name="Rosen B."/>
            <person name="Silverstein K.A."/>
            <person name="Tang H."/>
            <person name="Rombauts S."/>
            <person name="Zhao P.X."/>
            <person name="Zhou P."/>
            <person name="Barbe V."/>
            <person name="Bardou P."/>
            <person name="Bechner M."/>
            <person name="Bellec A."/>
            <person name="Berger A."/>
            <person name="Berges H."/>
            <person name="Bidwell S."/>
            <person name="Bisseling T."/>
            <person name="Choisne N."/>
            <person name="Couloux A."/>
            <person name="Denny R."/>
            <person name="Deshpande S."/>
            <person name="Dai X."/>
            <person name="Doyle J.J."/>
            <person name="Dudez A.M."/>
            <person name="Farmer A.D."/>
            <person name="Fouteau S."/>
            <person name="Franken C."/>
            <person name="Gibelin C."/>
            <person name="Gish J."/>
            <person name="Goldstein S."/>
            <person name="Gonzalez A.J."/>
            <person name="Green P.J."/>
            <person name="Hallab A."/>
            <person name="Hartog M."/>
            <person name="Hua A."/>
            <person name="Humphray S.J."/>
            <person name="Jeong D.H."/>
            <person name="Jing Y."/>
            <person name="Jocker A."/>
            <person name="Kenton S.M."/>
            <person name="Kim D.J."/>
            <person name="Klee K."/>
            <person name="Lai H."/>
            <person name="Lang C."/>
            <person name="Lin S."/>
            <person name="Macmil S.L."/>
            <person name="Magdelenat G."/>
            <person name="Matthews L."/>
            <person name="McCorrison J."/>
            <person name="Monaghan E.L."/>
            <person name="Mun J.H."/>
            <person name="Najar F.Z."/>
            <person name="Nicholson C."/>
            <person name="Noirot C."/>
            <person name="O'Bleness M."/>
            <person name="Paule C.R."/>
            <person name="Poulain J."/>
            <person name="Prion F."/>
            <person name="Qin B."/>
            <person name="Qu C."/>
            <person name="Retzel E.F."/>
            <person name="Riddle C."/>
            <person name="Sallet E."/>
            <person name="Samain S."/>
            <person name="Samson N."/>
            <person name="Sanders I."/>
            <person name="Saurat O."/>
            <person name="Scarpelli C."/>
            <person name="Schiex T."/>
            <person name="Segurens B."/>
            <person name="Severin A.J."/>
            <person name="Sherrier D.J."/>
            <person name="Shi R."/>
            <person name="Sims S."/>
            <person name="Singer S.R."/>
            <person name="Sinharoy S."/>
            <person name="Sterck L."/>
            <person name="Viollet A."/>
            <person name="Wang B.B."/>
            <person name="Wang K."/>
            <person name="Wang M."/>
            <person name="Wang X."/>
            <person name="Warfsmann J."/>
            <person name="Weissenbach J."/>
            <person name="White D.D."/>
            <person name="White J.D."/>
            <person name="Wiley G.B."/>
            <person name="Wincker P."/>
            <person name="Xing Y."/>
            <person name="Yang L."/>
            <person name="Yao Z."/>
            <person name="Ying F."/>
            <person name="Zhai J."/>
            <person name="Zhou L."/>
            <person name="Zuber A."/>
            <person name="Denarie J."/>
            <person name="Dixon R.A."/>
            <person name="May G.D."/>
            <person name="Schwartz D.C."/>
            <person name="Rogers J."/>
            <person name="Quetier F."/>
            <person name="Town C.D."/>
            <person name="Roe B.A."/>
        </authorList>
    </citation>
    <scope>NUCLEOTIDE SEQUENCE [LARGE SCALE GENOMIC DNA]</scope>
    <source>
        <strain evidence="3">A17</strain>
        <strain evidence="5 6">cv. Jemalong A17</strain>
    </source>
</reference>
<dbReference type="PANTHER" id="PTHR35741">
    <property type="entry name" value="FACTOR CWC22-LIKE PROTEIN, PUTATIVE (DUF3245)-RELATED"/>
    <property type="match status" value="1"/>
</dbReference>
<dbReference type="EMBL" id="CM001223">
    <property type="protein sequence ID" value="AES80182.1"/>
    <property type="molecule type" value="Genomic_DNA"/>
</dbReference>
<dbReference type="InterPro" id="IPR021641">
    <property type="entry name" value="DUF3245"/>
</dbReference>
<dbReference type="OMA" id="WVANMAT"/>